<comment type="miscellaneous">
    <text evidence="3">Although this enzyme belongs to the family of MTA phosphorylases based on sequence homology, it has been shown that conserved amino acid substitutions in the substrate binding pocket convert the substrate specificity of this enzyme from 6-aminopurines to 6-oxopurines.</text>
</comment>
<reference evidence="5 6" key="1">
    <citation type="journal article" date="2015" name="Appl. Environ. Microbiol.">
        <title>Aerobic and Anaerobic Thiosulfate Oxidation by a Cold-Adapted, Subglacial Chemoautotroph.</title>
        <authorList>
            <person name="Harrold Z.R."/>
            <person name="Skidmore M.L."/>
            <person name="Hamilton T.L."/>
            <person name="Desch L."/>
            <person name="Amada K."/>
            <person name="van Gelder W."/>
            <person name="Glover K."/>
            <person name="Roden E.E."/>
            <person name="Boyd E.S."/>
        </authorList>
    </citation>
    <scope>NUCLEOTIDE SEQUENCE [LARGE SCALE GENOMIC DNA]</scope>
    <source>
        <strain evidence="5 6">RG</strain>
    </source>
</reference>
<evidence type="ECO:0000256" key="3">
    <source>
        <dbReference type="HAMAP-Rule" id="MF_01963"/>
    </source>
</evidence>
<evidence type="ECO:0000256" key="2">
    <source>
        <dbReference type="ARBA" id="ARBA00022679"/>
    </source>
</evidence>
<comment type="caution">
    <text evidence="3">Lacks conserved residue(s) required for the propagation of feature annotation.</text>
</comment>
<dbReference type="Gene3D" id="3.40.50.1580">
    <property type="entry name" value="Nucleoside phosphorylase domain"/>
    <property type="match status" value="1"/>
</dbReference>
<dbReference type="GO" id="GO:0005829">
    <property type="term" value="C:cytosol"/>
    <property type="evidence" value="ECO:0007669"/>
    <property type="project" value="TreeGrafter"/>
</dbReference>
<dbReference type="InterPro" id="IPR035994">
    <property type="entry name" value="Nucleoside_phosphorylase_sf"/>
</dbReference>
<dbReference type="STRING" id="1123392.GCA_000376425_01407"/>
<dbReference type="GO" id="GO:0017061">
    <property type="term" value="F:S-methyl-5-thioadenosine phosphorylase activity"/>
    <property type="evidence" value="ECO:0007669"/>
    <property type="project" value="InterPro"/>
</dbReference>
<dbReference type="InterPro" id="IPR010044">
    <property type="entry name" value="MTAP"/>
</dbReference>
<keyword evidence="6" id="KW-1185">Reference proteome</keyword>
<feature type="binding site" evidence="3">
    <location>
        <begin position="207"/>
        <end position="209"/>
    </location>
    <ligand>
        <name>substrate</name>
    </ligand>
</feature>
<organism evidence="5 6">
    <name type="scientific">Thiobacillus denitrificans</name>
    <dbReference type="NCBI Taxonomy" id="36861"/>
    <lineage>
        <taxon>Bacteria</taxon>
        <taxon>Pseudomonadati</taxon>
        <taxon>Pseudomonadota</taxon>
        <taxon>Betaproteobacteria</taxon>
        <taxon>Nitrosomonadales</taxon>
        <taxon>Thiobacillaceae</taxon>
        <taxon>Thiobacillus</taxon>
    </lineage>
</organism>
<feature type="site" description="Important for substrate specificity" evidence="3">
    <location>
        <position position="165"/>
    </location>
</feature>
<dbReference type="Proteomes" id="UP000064243">
    <property type="component" value="Unassembled WGS sequence"/>
</dbReference>
<comment type="function">
    <text evidence="3">Catalyzes the reversible phosphorylation of S-methyl-5'-thioinosine (MTI) to hypoxanthine and 5-methylthioribose-1-phosphate. Involved in the breakdown of S-methyl-5'-thioadenosine (MTA), a major by-product of polyamine biosynthesis. Catabolism of (MTA) occurs via deamination to MTI and phosphorolysis to hypoxanthine.</text>
</comment>
<accession>A0A106BIZ3</accession>
<dbReference type="CDD" id="cd09010">
    <property type="entry name" value="MTAP_SsMTAPII_like_MTIP"/>
    <property type="match status" value="1"/>
</dbReference>
<sequence>MLGIIGGTGLTQLANLEITHRQVGRTPYGEPSGALTFGRICGQEVIFLARHGYGYTIPPHEVNYRANLWALKDHGVDRVVSVATVGGIHPGLIPGTLVIPDQIIDYTHGRAATYFVESDKPVIHHDFTFPYCDAMRAALLQAAASAGISLRDGGVYGAVQGPRLETAAEINRIERDGADMVGMTGMPEAYLARELALCYATVGAVVNHAAGRGLSVDGIQMEKIQPVLGEVMLQVRHLLEQLVTNDAAGLCKF</sequence>
<evidence type="ECO:0000313" key="6">
    <source>
        <dbReference type="Proteomes" id="UP000064243"/>
    </source>
</evidence>
<feature type="domain" description="Nucleoside phosphorylase" evidence="4">
    <location>
        <begin position="2"/>
        <end position="212"/>
    </location>
</feature>
<feature type="binding site" evidence="3">
    <location>
        <begin position="50"/>
        <end position="51"/>
    </location>
    <ligand>
        <name>phosphate</name>
        <dbReference type="ChEBI" id="CHEBI:43474"/>
    </ligand>
</feature>
<dbReference type="EC" id="2.4.2.44" evidence="3"/>
<comment type="catalytic activity">
    <reaction evidence="3">
        <text>S-methyl-5'-thioinosine + phosphate = 5-(methylsulfanyl)-alpha-D-ribose 1-phosphate + hypoxanthine</text>
        <dbReference type="Rhea" id="RHEA:30643"/>
        <dbReference type="ChEBI" id="CHEBI:17368"/>
        <dbReference type="ChEBI" id="CHEBI:43474"/>
        <dbReference type="ChEBI" id="CHEBI:48595"/>
        <dbReference type="ChEBI" id="CHEBI:58533"/>
        <dbReference type="EC" id="2.4.2.44"/>
    </reaction>
</comment>
<evidence type="ECO:0000313" key="5">
    <source>
        <dbReference type="EMBL" id="KVW93369.1"/>
    </source>
</evidence>
<dbReference type="RefSeq" id="WP_059758373.1">
    <property type="nucleotide sequence ID" value="NZ_LDUG01000048.1"/>
</dbReference>
<proteinExistence type="inferred from homology"/>
<feature type="binding site" evidence="3">
    <location>
        <position position="8"/>
    </location>
    <ligand>
        <name>phosphate</name>
        <dbReference type="ChEBI" id="CHEBI:43474"/>
    </ligand>
</feature>
<keyword evidence="2 3" id="KW-0808">Transferase</keyword>
<dbReference type="Pfam" id="PF01048">
    <property type="entry name" value="PNP_UDP_1"/>
    <property type="match status" value="1"/>
</dbReference>
<dbReference type="PANTHER" id="PTHR42679:SF2">
    <property type="entry name" value="S-METHYL-5'-THIOADENOSINE PHOSPHORYLASE"/>
    <property type="match status" value="1"/>
</dbReference>
<gene>
    <name evidence="5" type="ORF">ABW22_14680</name>
</gene>
<keyword evidence="1 3" id="KW-0328">Glycosyltransferase</keyword>
<name>A0A106BIZ3_THIDE</name>
<feature type="binding site" evidence="3">
    <location>
        <position position="183"/>
    </location>
    <ligand>
        <name>substrate</name>
    </ligand>
</feature>
<keyword evidence="3" id="KW-0660">Purine salvage</keyword>
<dbReference type="GO" id="GO:0006166">
    <property type="term" value="P:purine ribonucleoside salvage"/>
    <property type="evidence" value="ECO:0007669"/>
    <property type="project" value="UniProtKB-UniRule"/>
</dbReference>
<dbReference type="HAMAP" id="MF_01963">
    <property type="entry name" value="MTAP"/>
    <property type="match status" value="1"/>
</dbReference>
<evidence type="ECO:0000256" key="1">
    <source>
        <dbReference type="ARBA" id="ARBA00022676"/>
    </source>
</evidence>
<feature type="site" description="Important for substrate specificity" evidence="3">
    <location>
        <position position="221"/>
    </location>
</feature>
<dbReference type="UniPathway" id="UPA00606"/>
<dbReference type="eggNOG" id="COG0005">
    <property type="taxonomic scope" value="Bacteria"/>
</dbReference>
<dbReference type="EMBL" id="LDUG01000048">
    <property type="protein sequence ID" value="KVW93369.1"/>
    <property type="molecule type" value="Genomic_DNA"/>
</dbReference>
<evidence type="ECO:0000259" key="4">
    <source>
        <dbReference type="Pfam" id="PF01048"/>
    </source>
</evidence>
<protein>
    <recommendedName>
        <fullName evidence="3">Probable S-methyl-5'-thioinosine phosphorylase</fullName>
        <ecNumber evidence="3">2.4.2.44</ecNumber>
    </recommendedName>
    <alternativeName>
        <fullName evidence="3">5'-methylthioinosine phosphorylase</fullName>
        <shortName evidence="3">MTI phosphorylase</shortName>
        <shortName evidence="3">MTIP</shortName>
    </alternativeName>
</protein>
<dbReference type="OrthoDB" id="1523230at2"/>
<comment type="similarity">
    <text evidence="3">Belongs to the PNP/MTAP phosphorylase family. MTAP subfamily.</text>
</comment>
<comment type="subunit">
    <text evidence="3">Homotrimer.</text>
</comment>
<dbReference type="AlphaFoldDB" id="A0A106BIZ3"/>
<dbReference type="PANTHER" id="PTHR42679">
    <property type="entry name" value="S-METHYL-5'-THIOADENOSINE PHOSPHORYLASE"/>
    <property type="match status" value="1"/>
</dbReference>
<dbReference type="PATRIC" id="fig|36861.3.peg.2759"/>
<dbReference type="InterPro" id="IPR000845">
    <property type="entry name" value="Nucleoside_phosphorylase_d"/>
</dbReference>
<dbReference type="SUPFAM" id="SSF53167">
    <property type="entry name" value="Purine and uridine phosphorylases"/>
    <property type="match status" value="1"/>
</dbReference>
<comment type="caution">
    <text evidence="5">The sequence shown here is derived from an EMBL/GenBank/DDBJ whole genome shotgun (WGS) entry which is preliminary data.</text>
</comment>
<comment type="pathway">
    <text evidence="3">Purine metabolism; purine nucleoside salvage.</text>
</comment>
<feature type="binding site" evidence="3">
    <location>
        <position position="184"/>
    </location>
    <ligand>
        <name>phosphate</name>
        <dbReference type="ChEBI" id="CHEBI:43474"/>
    </ligand>
</feature>
<dbReference type="GO" id="GO:0019509">
    <property type="term" value="P:L-methionine salvage from methylthioadenosine"/>
    <property type="evidence" value="ECO:0007669"/>
    <property type="project" value="TreeGrafter"/>
</dbReference>
<dbReference type="NCBIfam" id="NF006599">
    <property type="entry name" value="PRK09136.1"/>
    <property type="match status" value="1"/>
</dbReference>